<evidence type="ECO:0000313" key="1">
    <source>
        <dbReference type="EMBL" id="KAG8630061.1"/>
    </source>
</evidence>
<dbReference type="AlphaFoldDB" id="A0A8K0PHH9"/>
<gene>
    <name evidence="1" type="ORF">KVT40_001680</name>
</gene>
<protein>
    <recommendedName>
        <fullName evidence="3">NTF2-like protein</fullName>
    </recommendedName>
</protein>
<name>A0A8K0PHH9_9PEZI</name>
<dbReference type="GO" id="GO:0030638">
    <property type="term" value="P:polyketide metabolic process"/>
    <property type="evidence" value="ECO:0007669"/>
    <property type="project" value="InterPro"/>
</dbReference>
<reference evidence="1" key="1">
    <citation type="submission" date="2021-07" db="EMBL/GenBank/DDBJ databases">
        <title>Elsinoe batatas strain:CRI-CJ2 Genome sequencing and assembly.</title>
        <authorList>
            <person name="Huang L."/>
        </authorList>
    </citation>
    <scope>NUCLEOTIDE SEQUENCE</scope>
    <source>
        <strain evidence="1">CRI-CJ2</strain>
    </source>
</reference>
<dbReference type="SUPFAM" id="SSF54427">
    <property type="entry name" value="NTF2-like"/>
    <property type="match status" value="1"/>
</dbReference>
<dbReference type="EMBL" id="JAESVG020000002">
    <property type="protein sequence ID" value="KAG8630061.1"/>
    <property type="molecule type" value="Genomic_DNA"/>
</dbReference>
<dbReference type="Proteomes" id="UP000809789">
    <property type="component" value="Unassembled WGS sequence"/>
</dbReference>
<proteinExistence type="predicted"/>
<dbReference type="Gene3D" id="3.10.450.50">
    <property type="match status" value="1"/>
</dbReference>
<accession>A0A8K0PHH9</accession>
<keyword evidence="2" id="KW-1185">Reference proteome</keyword>
<dbReference type="InterPro" id="IPR009959">
    <property type="entry name" value="Cyclase_SnoaL-like"/>
</dbReference>
<sequence length="421" mass="45490">MANGLTPKTDFFSHLKYRKTCHLLVTAEADEPDEITLQEWRQEGFVVSYIAFGDGGVEFVRRVQAHANKISVGEQYAIVAYASPSSPLLSSLRHLPRLLAFIAYYPPQIPASASLTYPASVSILIHLCASSVISVTKRPEVLGIQGSKTRTVQKRVESGAGLGGEVELGRKGVDGEKVRTYVYEGVRPGFAEGDVDEYDSVAELAFGRSLTLIRKAFGVPEVDVEGIRDAWMDEVGGDAERACAGLPGEGVGRINLPTLTGGFDREGLVGFYRDLFGPSAPFIRARLMSRTAGQNQVVDEMLVSFKHDRVVQWILPGVPATGREVRIVMVSVVGIKGGKVVAERVYWDQASVLVQIGMLDPALVPDGFGKGKVEGEGRAKGKRKLRMPVVGAEQANAVEWGEDWDGNVNELCGKVANASVS</sequence>
<organism evidence="1 2">
    <name type="scientific">Elsinoe batatas</name>
    <dbReference type="NCBI Taxonomy" id="2601811"/>
    <lineage>
        <taxon>Eukaryota</taxon>
        <taxon>Fungi</taxon>
        <taxon>Dikarya</taxon>
        <taxon>Ascomycota</taxon>
        <taxon>Pezizomycotina</taxon>
        <taxon>Dothideomycetes</taxon>
        <taxon>Dothideomycetidae</taxon>
        <taxon>Myriangiales</taxon>
        <taxon>Elsinoaceae</taxon>
        <taxon>Elsinoe</taxon>
    </lineage>
</organism>
<dbReference type="PANTHER" id="PTHR38436">
    <property type="entry name" value="POLYKETIDE CYCLASE SNOAL-LIKE DOMAIN"/>
    <property type="match status" value="1"/>
</dbReference>
<evidence type="ECO:0008006" key="3">
    <source>
        <dbReference type="Google" id="ProtNLM"/>
    </source>
</evidence>
<dbReference type="InterPro" id="IPR032710">
    <property type="entry name" value="NTF2-like_dom_sf"/>
</dbReference>
<evidence type="ECO:0000313" key="2">
    <source>
        <dbReference type="Proteomes" id="UP000809789"/>
    </source>
</evidence>
<dbReference type="OrthoDB" id="5440at2759"/>
<dbReference type="PANTHER" id="PTHR38436:SF3">
    <property type="entry name" value="CARBOXYMETHYLENEBUTENOLIDASE-RELATED"/>
    <property type="match status" value="1"/>
</dbReference>
<comment type="caution">
    <text evidence="1">The sequence shown here is derived from an EMBL/GenBank/DDBJ whole genome shotgun (WGS) entry which is preliminary data.</text>
</comment>